<evidence type="ECO:0000256" key="4">
    <source>
        <dbReference type="ARBA" id="ARBA00022691"/>
    </source>
</evidence>
<dbReference type="UniPathway" id="UPA00148">
    <property type="reaction ID" value="UER00227"/>
</dbReference>
<protein>
    <recommendedName>
        <fullName evidence="5">Cobalt-precorrin-5B C(1)-methyltransferase</fullName>
        <ecNumber evidence="5">2.1.1.195</ecNumber>
    </recommendedName>
    <alternativeName>
        <fullName evidence="5">Cobalt-precorrin-6A synthase</fullName>
    </alternativeName>
</protein>
<organism evidence="6 7">
    <name type="scientific">Photobacterium proteolyticum</name>
    <dbReference type="NCBI Taxonomy" id="1903952"/>
    <lineage>
        <taxon>Bacteria</taxon>
        <taxon>Pseudomonadati</taxon>
        <taxon>Pseudomonadota</taxon>
        <taxon>Gammaproteobacteria</taxon>
        <taxon>Vibrionales</taxon>
        <taxon>Vibrionaceae</taxon>
        <taxon>Photobacterium</taxon>
    </lineage>
</organism>
<dbReference type="PANTHER" id="PTHR35863">
    <property type="entry name" value="COBALT-PRECORRIN-5B C(1)-METHYLTRANSFERASE"/>
    <property type="match status" value="1"/>
</dbReference>
<dbReference type="InterPro" id="IPR036074">
    <property type="entry name" value="CbiD_sf"/>
</dbReference>
<keyword evidence="3 5" id="KW-0808">Transferase</keyword>
<gene>
    <name evidence="5" type="primary">cbiD</name>
    <name evidence="6" type="ORF">BIT28_15775</name>
</gene>
<accession>A0A1Q9GYY6</accession>
<dbReference type="Gene3D" id="3.30.2110.10">
    <property type="entry name" value="CbiD-like"/>
    <property type="match status" value="1"/>
</dbReference>
<dbReference type="HAMAP" id="MF_00787">
    <property type="entry name" value="CbiD"/>
    <property type="match status" value="1"/>
</dbReference>
<dbReference type="Pfam" id="PF01888">
    <property type="entry name" value="CbiD"/>
    <property type="match status" value="1"/>
</dbReference>
<dbReference type="Proteomes" id="UP000186905">
    <property type="component" value="Unassembled WGS sequence"/>
</dbReference>
<dbReference type="EC" id="2.1.1.195" evidence="5"/>
<proteinExistence type="inferred from homology"/>
<dbReference type="InterPro" id="IPR002748">
    <property type="entry name" value="CbiD"/>
</dbReference>
<evidence type="ECO:0000256" key="5">
    <source>
        <dbReference type="HAMAP-Rule" id="MF_00787"/>
    </source>
</evidence>
<dbReference type="NCBIfam" id="TIGR00312">
    <property type="entry name" value="cbiD"/>
    <property type="match status" value="1"/>
</dbReference>
<evidence type="ECO:0000313" key="7">
    <source>
        <dbReference type="Proteomes" id="UP000186905"/>
    </source>
</evidence>
<comment type="catalytic activity">
    <reaction evidence="5">
        <text>Co-precorrin-5B + S-adenosyl-L-methionine = Co-precorrin-6A + S-adenosyl-L-homocysteine</text>
        <dbReference type="Rhea" id="RHEA:26285"/>
        <dbReference type="ChEBI" id="CHEBI:57856"/>
        <dbReference type="ChEBI" id="CHEBI:59789"/>
        <dbReference type="ChEBI" id="CHEBI:60063"/>
        <dbReference type="ChEBI" id="CHEBI:60064"/>
        <dbReference type="EC" id="2.1.1.195"/>
    </reaction>
</comment>
<keyword evidence="2 5" id="KW-0489">Methyltransferase</keyword>
<keyword evidence="1 5" id="KW-0169">Cobalamin biosynthesis</keyword>
<name>A0A1Q9GYY6_9GAMM</name>
<sequence>MITQVKRSKHCNELRSGFTTGACAAAASRAATHYLLTDECIRQVTITLPNGDKACFELFRLVHTSEGVLASVIKDGGDDPDCTHGIEIQCMASWYAEPGIHIDGGEGVATVTLPGLELPVGEAAINPVPRQNIYDMAMAEWLACPPEQHREPGLALEIRVPEGKECAKQTISERLGLVGGISILGTRGTVKPYSTSAFSASVRQSVQVASANRLDHVVLTTGSRSERSAMEMLPQLNAMAFIQAGDFVGVGLRAAKRYQIGKVTVVAMIGKLGKMVSGHMMTHVSGHAISFSQLADIAAQHGADEVLCGDLANANTGRHVLDLVQASNNRSNPSAVTFSFSASRYLQALCCHAAKYATDYVADKVMIEFRLIDFDGSLLAQYPADSRCKQQSGSCNRLISPLTNRKNHNKDCRNEKHAAINPARPPN</sequence>
<dbReference type="GO" id="GO:0019251">
    <property type="term" value="P:anaerobic cobalamin biosynthetic process"/>
    <property type="evidence" value="ECO:0007669"/>
    <property type="project" value="UniProtKB-UniRule"/>
</dbReference>
<evidence type="ECO:0000256" key="1">
    <source>
        <dbReference type="ARBA" id="ARBA00022573"/>
    </source>
</evidence>
<keyword evidence="4 5" id="KW-0949">S-adenosyl-L-methionine</keyword>
<dbReference type="STRING" id="1903952.BIT28_15775"/>
<dbReference type="AlphaFoldDB" id="A0A1Q9GYY6"/>
<dbReference type="NCBIfam" id="NF000849">
    <property type="entry name" value="PRK00075.1-1"/>
    <property type="match status" value="1"/>
</dbReference>
<dbReference type="PANTHER" id="PTHR35863:SF1">
    <property type="entry name" value="COBALT-PRECORRIN-5B C(1)-METHYLTRANSFERASE"/>
    <property type="match status" value="1"/>
</dbReference>
<comment type="caution">
    <text evidence="6">The sequence shown here is derived from an EMBL/GenBank/DDBJ whole genome shotgun (WGS) entry which is preliminary data.</text>
</comment>
<dbReference type="GO" id="GO:0032259">
    <property type="term" value="P:methylation"/>
    <property type="evidence" value="ECO:0007669"/>
    <property type="project" value="UniProtKB-KW"/>
</dbReference>
<dbReference type="RefSeq" id="WP_075762251.1">
    <property type="nucleotide sequence ID" value="NZ_MJIL01000046.1"/>
</dbReference>
<evidence type="ECO:0000256" key="3">
    <source>
        <dbReference type="ARBA" id="ARBA00022679"/>
    </source>
</evidence>
<comment type="pathway">
    <text evidence="5">Cofactor biosynthesis; adenosylcobalamin biosynthesis; cob(II)yrinate a,c-diamide from sirohydrochlorin (anaerobic route): step 6/10.</text>
</comment>
<evidence type="ECO:0000313" key="6">
    <source>
        <dbReference type="EMBL" id="OLQ80531.1"/>
    </source>
</evidence>
<dbReference type="SUPFAM" id="SSF111342">
    <property type="entry name" value="CbiD-like"/>
    <property type="match status" value="1"/>
</dbReference>
<dbReference type="EMBL" id="MJIL01000046">
    <property type="protein sequence ID" value="OLQ80531.1"/>
    <property type="molecule type" value="Genomic_DNA"/>
</dbReference>
<comment type="similarity">
    <text evidence="5">Belongs to the CbiD family.</text>
</comment>
<reference evidence="6 7" key="1">
    <citation type="submission" date="2016-09" db="EMBL/GenBank/DDBJ databases">
        <title>Photobacterium proteolyticum sp. nov. a protease producing bacterium isolated from ocean sediments of Laizhou Bay.</title>
        <authorList>
            <person name="Li Y."/>
        </authorList>
    </citation>
    <scope>NUCLEOTIDE SEQUENCE [LARGE SCALE GENOMIC DNA]</scope>
    <source>
        <strain evidence="6 7">13-12</strain>
    </source>
</reference>
<dbReference type="GO" id="GO:0043780">
    <property type="term" value="F:cobalt-precorrin-5B C1-methyltransferase activity"/>
    <property type="evidence" value="ECO:0007669"/>
    <property type="project" value="RHEA"/>
</dbReference>
<comment type="function">
    <text evidence="5">Catalyzes the methylation of C-1 in cobalt-precorrin-5B to form cobalt-precorrin-6A.</text>
</comment>
<keyword evidence="7" id="KW-1185">Reference proteome</keyword>
<dbReference type="OrthoDB" id="6439987at2"/>
<evidence type="ECO:0000256" key="2">
    <source>
        <dbReference type="ARBA" id="ARBA00022603"/>
    </source>
</evidence>